<keyword evidence="2" id="KW-1185">Reference proteome</keyword>
<name>A0ABQ8T1P7_PERAM</name>
<evidence type="ECO:0000313" key="1">
    <source>
        <dbReference type="EMBL" id="KAJ4439984.1"/>
    </source>
</evidence>
<accession>A0ABQ8T1P7</accession>
<evidence type="ECO:0000313" key="2">
    <source>
        <dbReference type="Proteomes" id="UP001148838"/>
    </source>
</evidence>
<organism evidence="1 2">
    <name type="scientific">Periplaneta americana</name>
    <name type="common">American cockroach</name>
    <name type="synonym">Blatta americana</name>
    <dbReference type="NCBI Taxonomy" id="6978"/>
    <lineage>
        <taxon>Eukaryota</taxon>
        <taxon>Metazoa</taxon>
        <taxon>Ecdysozoa</taxon>
        <taxon>Arthropoda</taxon>
        <taxon>Hexapoda</taxon>
        <taxon>Insecta</taxon>
        <taxon>Pterygota</taxon>
        <taxon>Neoptera</taxon>
        <taxon>Polyneoptera</taxon>
        <taxon>Dictyoptera</taxon>
        <taxon>Blattodea</taxon>
        <taxon>Blattoidea</taxon>
        <taxon>Blattidae</taxon>
        <taxon>Blattinae</taxon>
        <taxon>Periplaneta</taxon>
    </lineage>
</organism>
<gene>
    <name evidence="1" type="ORF">ANN_08115</name>
</gene>
<sequence length="53" mass="6459">MKKVLEIQRYDSGEEVESVVRRWLYAQKTEFYEQDVLNLVSRGVKMCQETWFL</sequence>
<reference evidence="1 2" key="1">
    <citation type="journal article" date="2022" name="Allergy">
        <title>Genome assembly and annotation of Periplaneta americana reveal a comprehensive cockroach allergen profile.</title>
        <authorList>
            <person name="Wang L."/>
            <person name="Xiong Q."/>
            <person name="Saelim N."/>
            <person name="Wang L."/>
            <person name="Nong W."/>
            <person name="Wan A.T."/>
            <person name="Shi M."/>
            <person name="Liu X."/>
            <person name="Cao Q."/>
            <person name="Hui J.H.L."/>
            <person name="Sookrung N."/>
            <person name="Leung T.F."/>
            <person name="Tungtrongchitr A."/>
            <person name="Tsui S.K.W."/>
        </authorList>
    </citation>
    <scope>NUCLEOTIDE SEQUENCE [LARGE SCALE GENOMIC DNA]</scope>
    <source>
        <strain evidence="1">PWHHKU_190912</strain>
    </source>
</reference>
<proteinExistence type="predicted"/>
<dbReference type="Proteomes" id="UP001148838">
    <property type="component" value="Unassembled WGS sequence"/>
</dbReference>
<dbReference type="EMBL" id="JAJSOF020000017">
    <property type="protein sequence ID" value="KAJ4439984.1"/>
    <property type="molecule type" value="Genomic_DNA"/>
</dbReference>
<comment type="caution">
    <text evidence="1">The sequence shown here is derived from an EMBL/GenBank/DDBJ whole genome shotgun (WGS) entry which is preliminary data.</text>
</comment>
<protein>
    <submittedName>
        <fullName evidence="1">Uncharacterized protein</fullName>
    </submittedName>
</protein>